<keyword evidence="6" id="KW-1185">Reference proteome</keyword>
<evidence type="ECO:0000313" key="5">
    <source>
        <dbReference type="EMBL" id="GJS68998.1"/>
    </source>
</evidence>
<reference evidence="5" key="1">
    <citation type="journal article" date="2022" name="Int. J. Mol. Sci.">
        <title>Draft Genome of Tanacetum Coccineum: Genomic Comparison of Closely Related Tanacetum-Family Plants.</title>
        <authorList>
            <person name="Yamashiro T."/>
            <person name="Shiraishi A."/>
            <person name="Nakayama K."/>
            <person name="Satake H."/>
        </authorList>
    </citation>
    <scope>NUCLEOTIDE SEQUENCE</scope>
</reference>
<comment type="caution">
    <text evidence="5">The sequence shown here is derived from an EMBL/GenBank/DDBJ whole genome shotgun (WGS) entry which is preliminary data.</text>
</comment>
<keyword evidence="2 5" id="KW-0251">Elongation factor</keyword>
<evidence type="ECO:0000259" key="4">
    <source>
        <dbReference type="Pfam" id="PF00736"/>
    </source>
</evidence>
<evidence type="ECO:0000313" key="6">
    <source>
        <dbReference type="Proteomes" id="UP001151760"/>
    </source>
</evidence>
<name>A0ABQ4XUB9_9ASTR</name>
<dbReference type="PANTHER" id="PTHR11595">
    <property type="entry name" value="EF-HAND AND COILED-COIL DOMAIN-CONTAINING FAMILY MEMBER"/>
    <property type="match status" value="1"/>
</dbReference>
<feature type="domain" description="Translation elongation factor EF1B beta/delta subunit guanine nucleotide exchange" evidence="4">
    <location>
        <begin position="9"/>
        <end position="36"/>
    </location>
</feature>
<sequence>MRFIYGNEKPWDDETDMKKLEEAVRSVELPGLLWGAHGAGDGKRFSLSVSGVLLVVWVHWFRSAMRHGDSLIYRRQLNLITTEAHAEKRSKSLEQRADTIGRADALRSLANALDQWADEYLRKADAYGWRAQPSVQRLEKFDKSILFLTKAIMNFVV</sequence>
<dbReference type="Gene3D" id="3.30.70.60">
    <property type="match status" value="1"/>
</dbReference>
<dbReference type="Proteomes" id="UP001151760">
    <property type="component" value="Unassembled WGS sequence"/>
</dbReference>
<dbReference type="InterPro" id="IPR014038">
    <property type="entry name" value="EF1B_bsu/dsu_GNE"/>
</dbReference>
<dbReference type="EMBL" id="BQNB010009831">
    <property type="protein sequence ID" value="GJS68998.1"/>
    <property type="molecule type" value="Genomic_DNA"/>
</dbReference>
<dbReference type="Pfam" id="PF00736">
    <property type="entry name" value="EF1_GNE"/>
    <property type="match status" value="1"/>
</dbReference>
<protein>
    <submittedName>
        <fullName evidence="5">Elongation factor 1-beta</fullName>
    </submittedName>
</protein>
<organism evidence="5 6">
    <name type="scientific">Tanacetum coccineum</name>
    <dbReference type="NCBI Taxonomy" id="301880"/>
    <lineage>
        <taxon>Eukaryota</taxon>
        <taxon>Viridiplantae</taxon>
        <taxon>Streptophyta</taxon>
        <taxon>Embryophyta</taxon>
        <taxon>Tracheophyta</taxon>
        <taxon>Spermatophyta</taxon>
        <taxon>Magnoliopsida</taxon>
        <taxon>eudicotyledons</taxon>
        <taxon>Gunneridae</taxon>
        <taxon>Pentapetalae</taxon>
        <taxon>asterids</taxon>
        <taxon>campanulids</taxon>
        <taxon>Asterales</taxon>
        <taxon>Asteraceae</taxon>
        <taxon>Asteroideae</taxon>
        <taxon>Anthemideae</taxon>
        <taxon>Anthemidinae</taxon>
        <taxon>Tanacetum</taxon>
    </lineage>
</organism>
<reference evidence="5" key="2">
    <citation type="submission" date="2022-01" db="EMBL/GenBank/DDBJ databases">
        <authorList>
            <person name="Yamashiro T."/>
            <person name="Shiraishi A."/>
            <person name="Satake H."/>
            <person name="Nakayama K."/>
        </authorList>
    </citation>
    <scope>NUCLEOTIDE SEQUENCE</scope>
</reference>
<dbReference type="InterPro" id="IPR036219">
    <property type="entry name" value="eEF-1beta-like_sf"/>
</dbReference>
<evidence type="ECO:0000256" key="1">
    <source>
        <dbReference type="ARBA" id="ARBA00007411"/>
    </source>
</evidence>
<accession>A0ABQ4XUB9</accession>
<dbReference type="GO" id="GO:0003746">
    <property type="term" value="F:translation elongation factor activity"/>
    <property type="evidence" value="ECO:0007669"/>
    <property type="project" value="UniProtKB-KW"/>
</dbReference>
<dbReference type="PANTHER" id="PTHR11595:SF84">
    <property type="entry name" value="ELONGATION FACTOR 1-BETA 1"/>
    <property type="match status" value="1"/>
</dbReference>
<dbReference type="SUPFAM" id="SSF54984">
    <property type="entry name" value="eEF-1beta-like"/>
    <property type="match status" value="1"/>
</dbReference>
<dbReference type="InterPro" id="IPR014717">
    <property type="entry name" value="Transl_elong_EF1B/ribsomal_bS6"/>
</dbReference>
<keyword evidence="3" id="KW-0648">Protein biosynthesis</keyword>
<comment type="similarity">
    <text evidence="1">Belongs to the EF-1-beta/EF-1-delta family.</text>
</comment>
<evidence type="ECO:0000256" key="2">
    <source>
        <dbReference type="ARBA" id="ARBA00022768"/>
    </source>
</evidence>
<gene>
    <name evidence="5" type="ORF">Tco_0701839</name>
</gene>
<evidence type="ECO:0000256" key="3">
    <source>
        <dbReference type="ARBA" id="ARBA00022917"/>
    </source>
</evidence>
<dbReference type="InterPro" id="IPR049720">
    <property type="entry name" value="EF1B_bsu/dsu"/>
</dbReference>
<proteinExistence type="inferred from homology"/>